<feature type="region of interest" description="Disordered" evidence="4">
    <location>
        <begin position="119"/>
        <end position="140"/>
    </location>
</feature>
<evidence type="ECO:0000313" key="7">
    <source>
        <dbReference type="EMBL" id="OAE20423.1"/>
    </source>
</evidence>
<dbReference type="Proteomes" id="UP000077202">
    <property type="component" value="Unassembled WGS sequence"/>
</dbReference>
<gene>
    <name evidence="7" type="ORF">AXG93_4905s1230</name>
    <name evidence="6" type="ORF">Mp_5g19690</name>
</gene>
<evidence type="ECO:0000256" key="2">
    <source>
        <dbReference type="ARBA" id="ARBA00023284"/>
    </source>
</evidence>
<protein>
    <recommendedName>
        <fullName evidence="5">Thioredoxin domain-containing protein</fullName>
    </recommendedName>
</protein>
<keyword evidence="8" id="KW-1185">Reference proteome</keyword>
<organism evidence="7 8">
    <name type="scientific">Marchantia polymorpha subsp. ruderalis</name>
    <dbReference type="NCBI Taxonomy" id="1480154"/>
    <lineage>
        <taxon>Eukaryota</taxon>
        <taxon>Viridiplantae</taxon>
        <taxon>Streptophyta</taxon>
        <taxon>Embryophyta</taxon>
        <taxon>Marchantiophyta</taxon>
        <taxon>Marchantiopsida</taxon>
        <taxon>Marchantiidae</taxon>
        <taxon>Marchantiales</taxon>
        <taxon>Marchantiaceae</taxon>
        <taxon>Marchantia</taxon>
    </lineage>
</organism>
<evidence type="ECO:0000256" key="3">
    <source>
        <dbReference type="ARBA" id="ARBA00038337"/>
    </source>
</evidence>
<reference evidence="6" key="2">
    <citation type="journal article" date="2019" name="Curr. Biol.">
        <title>Chromatin organization in early land plants reveals an ancestral association between H3K27me3, transposons, and constitutive heterochromatin.</title>
        <authorList>
            <person name="Montgomery S.A."/>
            <person name="Tanizawa Y."/>
            <person name="Galik B."/>
            <person name="Wang N."/>
            <person name="Ito T."/>
            <person name="Mochizuki T."/>
            <person name="Akimcheva S."/>
            <person name="Bowman J."/>
            <person name="Cognat V."/>
            <person name="Drouard L."/>
            <person name="Ekker H."/>
            <person name="Houng S."/>
            <person name="Kohchi T."/>
            <person name="Lin S."/>
            <person name="Liu L.D."/>
            <person name="Nakamura Y."/>
            <person name="Valeeva L.R."/>
            <person name="Shakirov E.V."/>
            <person name="Shippen D.E."/>
            <person name="Wei W."/>
            <person name="Yagura M."/>
            <person name="Yamaoka S."/>
            <person name="Yamato K.T."/>
            <person name="Liu C."/>
            <person name="Berger F."/>
        </authorList>
    </citation>
    <scope>NUCLEOTIDE SEQUENCE [LARGE SCALE GENOMIC DNA]</scope>
    <source>
        <strain evidence="6">Tak-1</strain>
    </source>
</reference>
<evidence type="ECO:0000256" key="1">
    <source>
        <dbReference type="ARBA" id="ARBA00023157"/>
    </source>
</evidence>
<dbReference type="EMBL" id="AP019870">
    <property type="protein sequence ID" value="BBN12391.1"/>
    <property type="molecule type" value="Genomic_DNA"/>
</dbReference>
<evidence type="ECO:0000313" key="6">
    <source>
        <dbReference type="EMBL" id="BBN12391.1"/>
    </source>
</evidence>
<dbReference type="InterPro" id="IPR013766">
    <property type="entry name" value="Thioredoxin_domain"/>
</dbReference>
<sequence length="140" mass="15695">MADTGNVHVIDSKESWSSILADGATHKKTIVVDFTATWCGPCRYMSPIFTELSKKHEDIVFLKVDVDEFQEIASEWEVRAMPTFLFIKDGKIVEKIVGANKDELESKVRFFAAETHTATGHEQHAHQDHSHAVQIANAQA</sequence>
<dbReference type="PANTHER" id="PTHR46115">
    <property type="entry name" value="THIOREDOXIN-LIKE PROTEIN 1"/>
    <property type="match status" value="1"/>
</dbReference>
<reference evidence="9" key="3">
    <citation type="journal article" date="2020" name="Curr. Biol.">
        <title>Chromatin organization in early land plants reveals an ancestral association between H3K27me3, transposons, and constitutive heterochromatin.</title>
        <authorList>
            <person name="Montgomery S.A."/>
            <person name="Tanizawa Y."/>
            <person name="Galik B."/>
            <person name="Wang N."/>
            <person name="Ito T."/>
            <person name="Mochizuki T."/>
            <person name="Akimcheva S."/>
            <person name="Bowman J.L."/>
            <person name="Cognat V."/>
            <person name="Marechal-Drouard L."/>
            <person name="Ekker H."/>
            <person name="Hong S.F."/>
            <person name="Kohchi T."/>
            <person name="Lin S.S."/>
            <person name="Liu L.D."/>
            <person name="Nakamura Y."/>
            <person name="Valeeva L.R."/>
            <person name="Shakirov E.V."/>
            <person name="Shippen D.E."/>
            <person name="Wei W.L."/>
            <person name="Yagura M."/>
            <person name="Yamaoka S."/>
            <person name="Yamato K.T."/>
            <person name="Liu C."/>
            <person name="Berger F."/>
        </authorList>
    </citation>
    <scope>NUCLEOTIDE SEQUENCE [LARGE SCALE GENOMIC DNA]</scope>
    <source>
        <strain evidence="9">Tak-1</strain>
    </source>
</reference>
<evidence type="ECO:0000313" key="9">
    <source>
        <dbReference type="Proteomes" id="UP001162541"/>
    </source>
</evidence>
<name>A0A176VJ31_MARPO</name>
<dbReference type="FunFam" id="3.40.30.10:FF:000245">
    <property type="entry name" value="Thioredoxin"/>
    <property type="match status" value="1"/>
</dbReference>
<evidence type="ECO:0000256" key="4">
    <source>
        <dbReference type="SAM" id="MobiDB-lite"/>
    </source>
</evidence>
<feature type="compositionally biased region" description="Basic and acidic residues" evidence="4">
    <location>
        <begin position="119"/>
        <end position="131"/>
    </location>
</feature>
<evidence type="ECO:0000313" key="8">
    <source>
        <dbReference type="Proteomes" id="UP000077202"/>
    </source>
</evidence>
<dbReference type="EMBL" id="LVLJ01003617">
    <property type="protein sequence ID" value="OAE20423.1"/>
    <property type="molecule type" value="Genomic_DNA"/>
</dbReference>
<comment type="similarity">
    <text evidence="3">Belongs to the thioredoxin family. Plant F-type subfamily.</text>
</comment>
<dbReference type="Gene3D" id="3.40.30.10">
    <property type="entry name" value="Glutaredoxin"/>
    <property type="match status" value="1"/>
</dbReference>
<feature type="domain" description="Thioredoxin" evidence="5">
    <location>
        <begin position="1"/>
        <end position="113"/>
    </location>
</feature>
<keyword evidence="2" id="KW-0676">Redox-active center</keyword>
<dbReference type="InterPro" id="IPR017937">
    <property type="entry name" value="Thioredoxin_CS"/>
</dbReference>
<dbReference type="PROSITE" id="PS51352">
    <property type="entry name" value="THIOREDOXIN_2"/>
    <property type="match status" value="1"/>
</dbReference>
<dbReference type="Proteomes" id="UP001162541">
    <property type="component" value="Chromosome 5"/>
</dbReference>
<dbReference type="SUPFAM" id="SSF52833">
    <property type="entry name" value="Thioredoxin-like"/>
    <property type="match status" value="1"/>
</dbReference>
<dbReference type="Pfam" id="PF00085">
    <property type="entry name" value="Thioredoxin"/>
    <property type="match status" value="1"/>
</dbReference>
<evidence type="ECO:0000259" key="5">
    <source>
        <dbReference type="PROSITE" id="PS51352"/>
    </source>
</evidence>
<keyword evidence="1" id="KW-1015">Disulfide bond</keyword>
<dbReference type="InterPro" id="IPR036249">
    <property type="entry name" value="Thioredoxin-like_sf"/>
</dbReference>
<dbReference type="PROSITE" id="PS00194">
    <property type="entry name" value="THIOREDOXIN_1"/>
    <property type="match status" value="1"/>
</dbReference>
<proteinExistence type="inferred from homology"/>
<dbReference type="AlphaFoldDB" id="A0A176VJ31"/>
<accession>A0A176VJ31</accession>
<dbReference type="PRINTS" id="PR00421">
    <property type="entry name" value="THIOREDOXIN"/>
</dbReference>
<reference evidence="7 8" key="1">
    <citation type="submission" date="2016-03" db="EMBL/GenBank/DDBJ databases">
        <title>Mechanisms controlling the formation of the plant cell surface in tip-growing cells are functionally conserved among land plants.</title>
        <authorList>
            <person name="Honkanen S."/>
            <person name="Jones V.A."/>
            <person name="Morieri G."/>
            <person name="Champion C."/>
            <person name="Hetherington A.J."/>
            <person name="Kelly S."/>
            <person name="Saint-Marcoux D."/>
            <person name="Proust H."/>
            <person name="Prescott H."/>
            <person name="Dolan L."/>
        </authorList>
    </citation>
    <scope>NUCLEOTIDE SEQUENCE [LARGE SCALE GENOMIC DNA]</scope>
    <source>
        <strain evidence="8">cv. Tak-1 and cv. Tak-2</strain>
        <tissue evidence="7">Whole gametophyte</tissue>
    </source>
</reference>
<dbReference type="CDD" id="cd02947">
    <property type="entry name" value="TRX_family"/>
    <property type="match status" value="1"/>
</dbReference>